<dbReference type="Proteomes" id="UP000199125">
    <property type="component" value="Unassembled WGS sequence"/>
</dbReference>
<evidence type="ECO:0000313" key="3">
    <source>
        <dbReference type="Proteomes" id="UP000199125"/>
    </source>
</evidence>
<feature type="region of interest" description="Disordered" evidence="1">
    <location>
        <begin position="1"/>
        <end position="21"/>
    </location>
</feature>
<proteinExistence type="predicted"/>
<dbReference type="STRING" id="65735.SAMN04488075_3112"/>
<evidence type="ECO:0000313" key="2">
    <source>
        <dbReference type="EMBL" id="SEI12518.1"/>
    </source>
</evidence>
<gene>
    <name evidence="2" type="ORF">SAMN04488075_3112</name>
</gene>
<sequence>MTTQAASSPRSDRAEPVPMQQRGIARRITRRRFPTYEEAADAVRAAPGESALIVANAYANINRFYISDVLHPIRALFKDTPAYVVAARDDTALDGREITIASHAAPLHLIAHLAARPNMTIRDASSTHRAAELVVEDKARLA</sequence>
<dbReference type="AlphaFoldDB" id="A0A1H6NK03"/>
<accession>A0A1H6NK03</accession>
<evidence type="ECO:0000256" key="1">
    <source>
        <dbReference type="SAM" id="MobiDB-lite"/>
    </source>
</evidence>
<keyword evidence="3" id="KW-1185">Reference proteome</keyword>
<name>A0A1H6NK03_9RHOB</name>
<reference evidence="3" key="1">
    <citation type="submission" date="2016-10" db="EMBL/GenBank/DDBJ databases">
        <authorList>
            <person name="Varghese N."/>
            <person name="Submissions S."/>
        </authorList>
    </citation>
    <scope>NUCLEOTIDE SEQUENCE [LARGE SCALE GENOMIC DNA]</scope>
    <source>
        <strain evidence="3">DSM 11593</strain>
    </source>
</reference>
<organism evidence="2 3">
    <name type="scientific">Paracoccus alkenifer</name>
    <dbReference type="NCBI Taxonomy" id="65735"/>
    <lineage>
        <taxon>Bacteria</taxon>
        <taxon>Pseudomonadati</taxon>
        <taxon>Pseudomonadota</taxon>
        <taxon>Alphaproteobacteria</taxon>
        <taxon>Rhodobacterales</taxon>
        <taxon>Paracoccaceae</taxon>
        <taxon>Paracoccus</taxon>
    </lineage>
</organism>
<protein>
    <submittedName>
        <fullName evidence="2">Uncharacterized protein</fullName>
    </submittedName>
</protein>
<dbReference type="EMBL" id="FNXG01000009">
    <property type="protein sequence ID" value="SEI12518.1"/>
    <property type="molecule type" value="Genomic_DNA"/>
</dbReference>